<evidence type="ECO:0000313" key="2">
    <source>
        <dbReference type="EMBL" id="MDF1611068.1"/>
    </source>
</evidence>
<evidence type="ECO:0000259" key="1">
    <source>
        <dbReference type="Pfam" id="PF12706"/>
    </source>
</evidence>
<dbReference type="Pfam" id="PF12706">
    <property type="entry name" value="Lactamase_B_2"/>
    <property type="match status" value="1"/>
</dbReference>
<accession>A0AAE3TB95</accession>
<feature type="domain" description="Metallo-beta-lactamase" evidence="1">
    <location>
        <begin position="41"/>
        <end position="229"/>
    </location>
</feature>
<dbReference type="Proteomes" id="UP001221302">
    <property type="component" value="Unassembled WGS sequence"/>
</dbReference>
<dbReference type="AlphaFoldDB" id="A0AAE3TB95"/>
<gene>
    <name evidence="2" type="ORF">P0M35_02825</name>
</gene>
<comment type="caution">
    <text evidence="2">The sequence shown here is derived from an EMBL/GenBank/DDBJ whole genome shotgun (WGS) entry which is preliminary data.</text>
</comment>
<dbReference type="EMBL" id="JARGDL010000002">
    <property type="protein sequence ID" value="MDF1611068.1"/>
    <property type="molecule type" value="Genomic_DNA"/>
</dbReference>
<dbReference type="PANTHER" id="PTHR46018">
    <property type="entry name" value="ZINC PHOSPHODIESTERASE ELAC PROTEIN 1"/>
    <property type="match status" value="1"/>
</dbReference>
<dbReference type="CDD" id="cd16272">
    <property type="entry name" value="RNaseZ_MBL-fold"/>
    <property type="match status" value="1"/>
</dbReference>
<name>A0AAE3TB95_9BACT</name>
<dbReference type="InterPro" id="IPR036866">
    <property type="entry name" value="RibonucZ/Hydroxyglut_hydro"/>
</dbReference>
<evidence type="ECO:0000313" key="3">
    <source>
        <dbReference type="Proteomes" id="UP001221302"/>
    </source>
</evidence>
<dbReference type="SUPFAM" id="SSF56281">
    <property type="entry name" value="Metallo-hydrolase/oxidoreductase"/>
    <property type="match status" value="1"/>
</dbReference>
<sequence>MKSNIYKYPIVWQKDDFFIKIYSSIPNIATGILITSNNATFVVDPGDGILRDLSKDVGANTILNISDIFISHGHHDHIGGVWSLLTYLSVMHKKNEINIYYPKGCIEIESIYKAFIKVYKRDLTYKINLREINSEKQFKRKSILIKPFKVNHREISHDNKSTVKIPSIGFKFIYNKKSICYGGDTAYCESLVKHCANSDLAIIEAGADTENKLDLHMSIEQASQIGKTAKEYFLVHVPE</sequence>
<keyword evidence="3" id="KW-1185">Reference proteome</keyword>
<dbReference type="Gene3D" id="3.60.15.10">
    <property type="entry name" value="Ribonuclease Z/Hydroxyacylglutathione hydrolase-like"/>
    <property type="match status" value="1"/>
</dbReference>
<dbReference type="InterPro" id="IPR001279">
    <property type="entry name" value="Metallo-B-lactamas"/>
</dbReference>
<dbReference type="RefSeq" id="WP_321534832.1">
    <property type="nucleotide sequence ID" value="NZ_JARGDL010000002.1"/>
</dbReference>
<organism evidence="2 3">
    <name type="scientific">Stygiobacter electus</name>
    <dbReference type="NCBI Taxonomy" id="3032292"/>
    <lineage>
        <taxon>Bacteria</taxon>
        <taxon>Pseudomonadati</taxon>
        <taxon>Ignavibacteriota</taxon>
        <taxon>Ignavibacteria</taxon>
        <taxon>Ignavibacteriales</taxon>
        <taxon>Melioribacteraceae</taxon>
        <taxon>Stygiobacter</taxon>
    </lineage>
</organism>
<protein>
    <submittedName>
        <fullName evidence="2">Ribonuclease Z</fullName>
    </submittedName>
</protein>
<proteinExistence type="predicted"/>
<dbReference type="PANTHER" id="PTHR46018:SF2">
    <property type="entry name" value="ZINC PHOSPHODIESTERASE ELAC PROTEIN 1"/>
    <property type="match status" value="1"/>
</dbReference>
<dbReference type="GO" id="GO:0042781">
    <property type="term" value="F:3'-tRNA processing endoribonuclease activity"/>
    <property type="evidence" value="ECO:0007669"/>
    <property type="project" value="TreeGrafter"/>
</dbReference>
<reference evidence="2" key="1">
    <citation type="submission" date="2023-03" db="EMBL/GenBank/DDBJ databases">
        <title>Stygiobacter electus gen. nov., sp. nov., facultatively anaerobic thermotolerant bacterium of the class Ignavibacteria from a well of Yessentuki mineral water deposit.</title>
        <authorList>
            <person name="Podosokorskaya O.A."/>
            <person name="Elcheninov A.G."/>
            <person name="Petrova N.F."/>
            <person name="Zavarzina D.G."/>
            <person name="Kublanov I.V."/>
            <person name="Merkel A.Y."/>
        </authorList>
    </citation>
    <scope>NUCLEOTIDE SEQUENCE</scope>
    <source>
        <strain evidence="2">09-Me</strain>
    </source>
</reference>